<evidence type="ECO:0000256" key="2">
    <source>
        <dbReference type="ARBA" id="ARBA00010876"/>
    </source>
</evidence>
<dbReference type="InterPro" id="IPR050188">
    <property type="entry name" value="RluA_PseudoU_synthase"/>
</dbReference>
<keyword evidence="7" id="KW-1185">Reference proteome</keyword>
<accession>A0A1I5TFI4</accession>
<dbReference type="GO" id="GO:0009982">
    <property type="term" value="F:pseudouridine synthase activity"/>
    <property type="evidence" value="ECO:0007669"/>
    <property type="project" value="InterPro"/>
</dbReference>
<dbReference type="InterPro" id="IPR006145">
    <property type="entry name" value="PsdUridine_synth_RsuA/RluA"/>
</dbReference>
<protein>
    <recommendedName>
        <fullName evidence="3">RNA pseudouridylate synthase</fullName>
    </recommendedName>
    <alternativeName>
        <fullName evidence="4">RNA-uridine isomerase</fullName>
    </alternativeName>
</protein>
<comment type="catalytic activity">
    <reaction evidence="1">
        <text>a uridine in RNA = a pseudouridine in RNA</text>
        <dbReference type="Rhea" id="RHEA:48348"/>
        <dbReference type="Rhea" id="RHEA-COMP:12068"/>
        <dbReference type="Rhea" id="RHEA-COMP:12069"/>
        <dbReference type="ChEBI" id="CHEBI:65314"/>
        <dbReference type="ChEBI" id="CHEBI:65315"/>
    </reaction>
</comment>
<gene>
    <name evidence="6" type="ORF">SAMN05444406_10492</name>
</gene>
<evidence type="ECO:0000256" key="1">
    <source>
        <dbReference type="ARBA" id="ARBA00000073"/>
    </source>
</evidence>
<dbReference type="EMBL" id="FOXR01000004">
    <property type="protein sequence ID" value="SFP81447.1"/>
    <property type="molecule type" value="Genomic_DNA"/>
</dbReference>
<evidence type="ECO:0000313" key="7">
    <source>
        <dbReference type="Proteomes" id="UP000198577"/>
    </source>
</evidence>
<evidence type="ECO:0000256" key="3">
    <source>
        <dbReference type="ARBA" id="ARBA00031870"/>
    </source>
</evidence>
<evidence type="ECO:0000313" key="6">
    <source>
        <dbReference type="EMBL" id="SFP81447.1"/>
    </source>
</evidence>
<dbReference type="RefSeq" id="WP_092281988.1">
    <property type="nucleotide sequence ID" value="NZ_FOXR01000004.1"/>
</dbReference>
<reference evidence="6 7" key="1">
    <citation type="submission" date="2016-10" db="EMBL/GenBank/DDBJ databases">
        <authorList>
            <person name="de Groot N.N."/>
        </authorList>
    </citation>
    <scope>NUCLEOTIDE SEQUENCE [LARGE SCALE GENOMIC DNA]</scope>
    <source>
        <strain evidence="6 7">DSM 20678</strain>
    </source>
</reference>
<organism evidence="6 7">
    <name type="scientific">Caldicoprobacter faecalis</name>
    <dbReference type="NCBI Taxonomy" id="937334"/>
    <lineage>
        <taxon>Bacteria</taxon>
        <taxon>Bacillati</taxon>
        <taxon>Bacillota</taxon>
        <taxon>Clostridia</taxon>
        <taxon>Caldicoprobacterales</taxon>
        <taxon>Caldicoprobacteraceae</taxon>
        <taxon>Caldicoprobacter</taxon>
    </lineage>
</organism>
<sequence length="245" mass="27626">MQLNSDVKVLYEDNHLLVVEKPVNMLTQGDATGDADLLSVLKQYIKEKYNKPGNVYLGLVHRLDRPVGGVMVFARTSKAASRLSDQVRERIFGKVYLAVVRGKPPERGRLQHYLYKDSATNTVRCFEGPREGAKEAILEYEVLESLDAAENTGVLSLVKVNLITGRPHQIRAQFSFEGFPLYGDQKYGQEVNRPGQQLALWSTAIKLVHPTLKEDMVFKSFPPDCYPWNQFKILESLKNSADGLV</sequence>
<evidence type="ECO:0000256" key="4">
    <source>
        <dbReference type="ARBA" id="ARBA00033164"/>
    </source>
</evidence>
<comment type="similarity">
    <text evidence="2">Belongs to the pseudouridine synthase RluA family.</text>
</comment>
<dbReference type="SUPFAM" id="SSF55120">
    <property type="entry name" value="Pseudouridine synthase"/>
    <property type="match status" value="1"/>
</dbReference>
<dbReference type="PANTHER" id="PTHR21600">
    <property type="entry name" value="MITOCHONDRIAL RNA PSEUDOURIDINE SYNTHASE"/>
    <property type="match status" value="1"/>
</dbReference>
<dbReference type="Proteomes" id="UP000198577">
    <property type="component" value="Unassembled WGS sequence"/>
</dbReference>
<dbReference type="STRING" id="937334.SAMN05444406_10492"/>
<dbReference type="GO" id="GO:0000455">
    <property type="term" value="P:enzyme-directed rRNA pseudouridine synthesis"/>
    <property type="evidence" value="ECO:0007669"/>
    <property type="project" value="TreeGrafter"/>
</dbReference>
<dbReference type="PANTHER" id="PTHR21600:SF44">
    <property type="entry name" value="RIBOSOMAL LARGE SUBUNIT PSEUDOURIDINE SYNTHASE D"/>
    <property type="match status" value="1"/>
</dbReference>
<dbReference type="Pfam" id="PF00849">
    <property type="entry name" value="PseudoU_synth_2"/>
    <property type="match status" value="1"/>
</dbReference>
<dbReference type="InterPro" id="IPR020103">
    <property type="entry name" value="PsdUridine_synth_cat_dom_sf"/>
</dbReference>
<dbReference type="GO" id="GO:0140098">
    <property type="term" value="F:catalytic activity, acting on RNA"/>
    <property type="evidence" value="ECO:0007669"/>
    <property type="project" value="UniProtKB-ARBA"/>
</dbReference>
<dbReference type="CDD" id="cd02869">
    <property type="entry name" value="PseudoU_synth_RluA_like"/>
    <property type="match status" value="1"/>
</dbReference>
<dbReference type="AlphaFoldDB" id="A0A1I5TFI4"/>
<feature type="domain" description="Pseudouridine synthase RsuA/RluA-like" evidence="5">
    <location>
        <begin position="15"/>
        <end position="175"/>
    </location>
</feature>
<proteinExistence type="inferred from homology"/>
<name>A0A1I5TFI4_9FIRM</name>
<dbReference type="GO" id="GO:0003723">
    <property type="term" value="F:RNA binding"/>
    <property type="evidence" value="ECO:0007669"/>
    <property type="project" value="InterPro"/>
</dbReference>
<dbReference type="Gene3D" id="3.30.2350.10">
    <property type="entry name" value="Pseudouridine synthase"/>
    <property type="match status" value="1"/>
</dbReference>
<evidence type="ECO:0000259" key="5">
    <source>
        <dbReference type="Pfam" id="PF00849"/>
    </source>
</evidence>
<dbReference type="OrthoDB" id="9807829at2"/>